<reference evidence="1 2" key="1">
    <citation type="submission" date="2021-07" db="EMBL/GenBank/DDBJ databases">
        <authorList>
            <person name="Palmer J.M."/>
        </authorList>
    </citation>
    <scope>NUCLEOTIDE SEQUENCE [LARGE SCALE GENOMIC DNA]</scope>
    <source>
        <strain evidence="1 2">AT_MEX2019</strain>
        <tissue evidence="1">Muscle</tissue>
    </source>
</reference>
<evidence type="ECO:0000313" key="2">
    <source>
        <dbReference type="Proteomes" id="UP001345963"/>
    </source>
</evidence>
<comment type="caution">
    <text evidence="1">The sequence shown here is derived from an EMBL/GenBank/DDBJ whole genome shotgun (WGS) entry which is preliminary data.</text>
</comment>
<protein>
    <submittedName>
        <fullName evidence="1">Uncharacterized protein</fullName>
    </submittedName>
</protein>
<sequence>MLSLSSFDCHSVATSLPRPVKPARVAELCRCRDVSRVDFNPPGHIGPKHMEMAKRRLNPVLKCFVEEAAESMS</sequence>
<name>A0ABU7A5X2_9TELE</name>
<accession>A0ABU7A5X2</accession>
<dbReference type="EMBL" id="JAHUTI010002321">
    <property type="protein sequence ID" value="MED6233343.1"/>
    <property type="molecule type" value="Genomic_DNA"/>
</dbReference>
<evidence type="ECO:0000313" key="1">
    <source>
        <dbReference type="EMBL" id="MED6233343.1"/>
    </source>
</evidence>
<organism evidence="1 2">
    <name type="scientific">Ataeniobius toweri</name>
    <dbReference type="NCBI Taxonomy" id="208326"/>
    <lineage>
        <taxon>Eukaryota</taxon>
        <taxon>Metazoa</taxon>
        <taxon>Chordata</taxon>
        <taxon>Craniata</taxon>
        <taxon>Vertebrata</taxon>
        <taxon>Euteleostomi</taxon>
        <taxon>Actinopterygii</taxon>
        <taxon>Neopterygii</taxon>
        <taxon>Teleostei</taxon>
        <taxon>Neoteleostei</taxon>
        <taxon>Acanthomorphata</taxon>
        <taxon>Ovalentaria</taxon>
        <taxon>Atherinomorphae</taxon>
        <taxon>Cyprinodontiformes</taxon>
        <taxon>Goodeidae</taxon>
        <taxon>Ataeniobius</taxon>
    </lineage>
</organism>
<proteinExistence type="predicted"/>
<gene>
    <name evidence="1" type="ORF">ATANTOWER_010465</name>
</gene>
<dbReference type="Proteomes" id="UP001345963">
    <property type="component" value="Unassembled WGS sequence"/>
</dbReference>
<keyword evidence="2" id="KW-1185">Reference proteome</keyword>